<dbReference type="EMBL" id="JBHDIY010000002">
    <property type="protein sequence ID" value="MFL4471609.1"/>
    <property type="molecule type" value="Genomic_DNA"/>
</dbReference>
<comment type="caution">
    <text evidence="3">The sequence shown here is derived from an EMBL/GenBank/DDBJ whole genome shotgun (WGS) entry which is preliminary data.</text>
</comment>
<name>A0ABW8V120_9RHOB</name>
<keyword evidence="1" id="KW-0732">Signal</keyword>
<feature type="domain" description="SPOR" evidence="2">
    <location>
        <begin position="219"/>
        <end position="298"/>
    </location>
</feature>
<reference evidence="3 4" key="1">
    <citation type="submission" date="2024-08" db="EMBL/GenBank/DDBJ databases">
        <title>Tateyamaria sp. nov., isolated from marine algae.</title>
        <authorList>
            <person name="Choi B.J."/>
            <person name="Kim J.M."/>
            <person name="Lee J.K."/>
            <person name="Choi D.G."/>
            <person name="Bayburt H."/>
            <person name="Baek J.H."/>
            <person name="Han D.M."/>
            <person name="Jeon C.O."/>
        </authorList>
    </citation>
    <scope>NUCLEOTIDE SEQUENCE [LARGE SCALE GENOMIC DNA]</scope>
    <source>
        <strain evidence="3 4">KMU-156</strain>
    </source>
</reference>
<dbReference type="Gene3D" id="3.30.70.1070">
    <property type="entry name" value="Sporulation related repeat"/>
    <property type="match status" value="1"/>
</dbReference>
<organism evidence="3 4">
    <name type="scientific">Tateyamaria armeniaca</name>
    <dbReference type="NCBI Taxonomy" id="2518930"/>
    <lineage>
        <taxon>Bacteria</taxon>
        <taxon>Pseudomonadati</taxon>
        <taxon>Pseudomonadota</taxon>
        <taxon>Alphaproteobacteria</taxon>
        <taxon>Rhodobacterales</taxon>
        <taxon>Roseobacteraceae</taxon>
        <taxon>Tateyamaria</taxon>
    </lineage>
</organism>
<evidence type="ECO:0000256" key="1">
    <source>
        <dbReference type="SAM" id="SignalP"/>
    </source>
</evidence>
<feature type="chain" id="PRO_5046914171" evidence="1">
    <location>
        <begin position="25"/>
        <end position="298"/>
    </location>
</feature>
<dbReference type="InterPro" id="IPR036680">
    <property type="entry name" value="SPOR-like_sf"/>
</dbReference>
<accession>A0ABW8V120</accession>
<gene>
    <name evidence="3" type="ORF">ACERZ8_17645</name>
</gene>
<dbReference type="PROSITE" id="PS51257">
    <property type="entry name" value="PROKAR_LIPOPROTEIN"/>
    <property type="match status" value="1"/>
</dbReference>
<evidence type="ECO:0000313" key="4">
    <source>
        <dbReference type="Proteomes" id="UP001627408"/>
    </source>
</evidence>
<dbReference type="Pfam" id="PF05036">
    <property type="entry name" value="SPOR"/>
    <property type="match status" value="1"/>
</dbReference>
<keyword evidence="4" id="KW-1185">Reference proteome</keyword>
<sequence length="298" mass="31285">MSRPITRSTLRNSVFLTMALGLLAGCDESGQFVAMQAFKPNTQTEGTPEPGAPIKTVERDVEAPDVFSANEAGLWDGRPSLGGVWVAHPDVTEPERVIIRNSDNDKFVVGALFRRERDIPGPRLQISSDAAEALGMLAGAPAELNVTALRKEEVSVEPEVAPLETEAVAAPAEITATPLDPIESAAAAIDAPAPVIQPAAAATPEPIPVAAAAPARAATSGLSKPFIQIGIFSVEANATRTAKQMRSAGIIPTVKTFDRDGKPFWRVVVGPAATSDERSDLLAKIKTEGFTDAYAVSN</sequence>
<dbReference type="RefSeq" id="WP_407593449.1">
    <property type="nucleotide sequence ID" value="NZ_JBHDIY010000002.1"/>
</dbReference>
<dbReference type="SUPFAM" id="SSF110997">
    <property type="entry name" value="Sporulation related repeat"/>
    <property type="match status" value="1"/>
</dbReference>
<dbReference type="Proteomes" id="UP001627408">
    <property type="component" value="Unassembled WGS sequence"/>
</dbReference>
<protein>
    <submittedName>
        <fullName evidence="3">SPOR domain-containing protein</fullName>
    </submittedName>
</protein>
<evidence type="ECO:0000259" key="2">
    <source>
        <dbReference type="PROSITE" id="PS51724"/>
    </source>
</evidence>
<proteinExistence type="predicted"/>
<evidence type="ECO:0000313" key="3">
    <source>
        <dbReference type="EMBL" id="MFL4471609.1"/>
    </source>
</evidence>
<dbReference type="PROSITE" id="PS51724">
    <property type="entry name" value="SPOR"/>
    <property type="match status" value="1"/>
</dbReference>
<feature type="signal peptide" evidence="1">
    <location>
        <begin position="1"/>
        <end position="24"/>
    </location>
</feature>
<dbReference type="InterPro" id="IPR007730">
    <property type="entry name" value="SPOR-like_dom"/>
</dbReference>